<accession>A0A9Q9B693</accession>
<dbReference type="EMBL" id="CP099433">
    <property type="protein sequence ID" value="USW59753.1"/>
    <property type="molecule type" value="Genomic_DNA"/>
</dbReference>
<sequence length="212" mass="23021">MPSIRPEHDDDWSMLNIDHGSGDSSPMPDILASSFTPAEDVAHLRVRSAAAGVIIDRIDDEAQRRNVSLRYMFRGGAVYPPMWNFGKIGLEACCGILGSASSAFARENALETRAGDALKIRADALAASPVEAVNSDDQIRYAPHGRAQRSCSCQDWFDANEDAYRSASLLRAWNRAGEDRMNGMDQLDSISGSQAFSALPSSVHELCEIGSK</sequence>
<reference evidence="2" key="1">
    <citation type="submission" date="2022-06" db="EMBL/GenBank/DDBJ databases">
        <title>Complete genome sequences of two strains of the flax pathogen Septoria linicola.</title>
        <authorList>
            <person name="Lapalu N."/>
            <person name="Simon A."/>
            <person name="Demenou B."/>
            <person name="Paumier D."/>
            <person name="Guillot M.-P."/>
            <person name="Gout L."/>
            <person name="Valade R."/>
        </authorList>
    </citation>
    <scope>NUCLEOTIDE SEQUENCE</scope>
    <source>
        <strain evidence="2">SE15195</strain>
    </source>
</reference>
<protein>
    <submittedName>
        <fullName evidence="2">Uncharacterized protein</fullName>
    </submittedName>
</protein>
<keyword evidence="3" id="KW-1185">Reference proteome</keyword>
<dbReference type="AlphaFoldDB" id="A0A9Q9B693"/>
<evidence type="ECO:0000256" key="1">
    <source>
        <dbReference type="SAM" id="MobiDB-lite"/>
    </source>
</evidence>
<evidence type="ECO:0000313" key="2">
    <source>
        <dbReference type="EMBL" id="USW59753.1"/>
    </source>
</evidence>
<proteinExistence type="predicted"/>
<name>A0A9Q9B693_9PEZI</name>
<feature type="region of interest" description="Disordered" evidence="1">
    <location>
        <begin position="1"/>
        <end position="25"/>
    </location>
</feature>
<dbReference type="Proteomes" id="UP001056384">
    <property type="component" value="Chromosome 16"/>
</dbReference>
<organism evidence="2 3">
    <name type="scientific">Septoria linicola</name>
    <dbReference type="NCBI Taxonomy" id="215465"/>
    <lineage>
        <taxon>Eukaryota</taxon>
        <taxon>Fungi</taxon>
        <taxon>Dikarya</taxon>
        <taxon>Ascomycota</taxon>
        <taxon>Pezizomycotina</taxon>
        <taxon>Dothideomycetes</taxon>
        <taxon>Dothideomycetidae</taxon>
        <taxon>Mycosphaerellales</taxon>
        <taxon>Mycosphaerellaceae</taxon>
        <taxon>Septoria</taxon>
    </lineage>
</organism>
<evidence type="ECO:0000313" key="3">
    <source>
        <dbReference type="Proteomes" id="UP001056384"/>
    </source>
</evidence>
<gene>
    <name evidence="2" type="ORF">Slin15195_G130720</name>
</gene>